<dbReference type="GO" id="GO:0005886">
    <property type="term" value="C:plasma membrane"/>
    <property type="evidence" value="ECO:0007669"/>
    <property type="project" value="TreeGrafter"/>
</dbReference>
<dbReference type="Pfam" id="PF09335">
    <property type="entry name" value="VTT_dom"/>
    <property type="match status" value="1"/>
</dbReference>
<dbReference type="PANTHER" id="PTHR42709">
    <property type="entry name" value="ALKALINE PHOSPHATASE LIKE PROTEIN"/>
    <property type="match status" value="1"/>
</dbReference>
<gene>
    <name evidence="3" type="ORF">FEF65_10900</name>
</gene>
<feature type="transmembrane region" description="Helical" evidence="1">
    <location>
        <begin position="156"/>
        <end position="175"/>
    </location>
</feature>
<reference evidence="3 4" key="1">
    <citation type="journal article" date="2019" name="Appl. Environ. Microbiol.">
        <title>Environmental Evidence and Genomic Insight of Iron-oxidizing Bacteria Preference Towards More Corrosion Resistant Stainless Steel at Higher Salinities.</title>
        <authorList>
            <person name="Garrison C.E."/>
            <person name="Price K.A."/>
            <person name="Field E.K."/>
        </authorList>
    </citation>
    <scope>NUCLEOTIDE SEQUENCE [LARGE SCALE GENOMIC DNA]</scope>
    <source>
        <strain evidence="3 4">P3</strain>
    </source>
</reference>
<accession>A0A5R9GHS3</accession>
<feature type="transmembrane region" description="Helical" evidence="1">
    <location>
        <begin position="82"/>
        <end position="106"/>
    </location>
</feature>
<keyword evidence="1" id="KW-1133">Transmembrane helix</keyword>
<feature type="transmembrane region" description="Helical" evidence="1">
    <location>
        <begin position="195"/>
        <end position="214"/>
    </location>
</feature>
<keyword evidence="1" id="KW-0472">Membrane</keyword>
<evidence type="ECO:0000256" key="1">
    <source>
        <dbReference type="SAM" id="Phobius"/>
    </source>
</evidence>
<dbReference type="Proteomes" id="UP000306585">
    <property type="component" value="Unassembled WGS sequence"/>
</dbReference>
<evidence type="ECO:0000313" key="4">
    <source>
        <dbReference type="Proteomes" id="UP000306585"/>
    </source>
</evidence>
<feature type="transmembrane region" description="Helical" evidence="1">
    <location>
        <begin position="42"/>
        <end position="70"/>
    </location>
</feature>
<feature type="domain" description="VTT" evidence="2">
    <location>
        <begin position="60"/>
        <end position="169"/>
    </location>
</feature>
<evidence type="ECO:0000259" key="2">
    <source>
        <dbReference type="Pfam" id="PF09335"/>
    </source>
</evidence>
<dbReference type="InterPro" id="IPR032816">
    <property type="entry name" value="VTT_dom"/>
</dbReference>
<dbReference type="EMBL" id="VBRY01000010">
    <property type="protein sequence ID" value="TLS66311.1"/>
    <property type="molecule type" value="Genomic_DNA"/>
</dbReference>
<dbReference type="PANTHER" id="PTHR42709:SF11">
    <property type="entry name" value="DEDA FAMILY PROTEIN"/>
    <property type="match status" value="1"/>
</dbReference>
<keyword evidence="4" id="KW-1185">Reference proteome</keyword>
<sequence length="215" mass="23784">MIAPLYRCWKEYTITDHVVQPRPSWLRRSYDWTLAWATHPQAAWALFAIAVIEASVFPIPPDILLLALALAQPRLGLRFAGIATAGSVLGAVIGYGIGMFLFAAIAQPLLEFYHAMERFSEMQQLFVEYGAGIVLIAGFSPIPFKVITIAAGAFDLSFPLFLMAALVSRGARFYLEGALLRWGGDSLRQLVEKHFEWLTVAVVLVVIGGFALLWL</sequence>
<name>A0A5R9GHS3_9PROT</name>
<comment type="caution">
    <text evidence="3">The sequence shown here is derived from an EMBL/GenBank/DDBJ whole genome shotgun (WGS) entry which is preliminary data.</text>
</comment>
<dbReference type="InterPro" id="IPR051311">
    <property type="entry name" value="DedA_domain"/>
</dbReference>
<keyword evidence="1" id="KW-0812">Transmembrane</keyword>
<evidence type="ECO:0000313" key="3">
    <source>
        <dbReference type="EMBL" id="TLS66311.1"/>
    </source>
</evidence>
<dbReference type="RefSeq" id="WP_138239841.1">
    <property type="nucleotide sequence ID" value="NZ_VBRY01000010.1"/>
</dbReference>
<organism evidence="3 4">
    <name type="scientific">Mariprofundus erugo</name>
    <dbReference type="NCBI Taxonomy" id="2528639"/>
    <lineage>
        <taxon>Bacteria</taxon>
        <taxon>Pseudomonadati</taxon>
        <taxon>Pseudomonadota</taxon>
        <taxon>Candidatius Mariprofundia</taxon>
        <taxon>Mariprofundales</taxon>
        <taxon>Mariprofundaceae</taxon>
        <taxon>Mariprofundus</taxon>
    </lineage>
</organism>
<proteinExistence type="predicted"/>
<dbReference type="AlphaFoldDB" id="A0A5R9GHS3"/>
<protein>
    <submittedName>
        <fullName evidence="3">DedA family protein</fullName>
    </submittedName>
</protein>
<feature type="transmembrane region" description="Helical" evidence="1">
    <location>
        <begin position="126"/>
        <end position="144"/>
    </location>
</feature>
<dbReference type="OrthoDB" id="9810270at2"/>